<dbReference type="NCBIfam" id="NF033709">
    <property type="entry name" value="PorV_fam"/>
    <property type="match status" value="1"/>
</dbReference>
<dbReference type="AlphaFoldDB" id="A0A644XLG2"/>
<proteinExistence type="predicted"/>
<dbReference type="EMBL" id="VSSQ01002717">
    <property type="protein sequence ID" value="MPM17025.1"/>
    <property type="molecule type" value="Genomic_DNA"/>
</dbReference>
<sequence>MAVTVGWGRKLSEHFSLGANAKLIYSDLYKAVSSGLAVDVAASYFNDKKYLSATFAVRNAGRQLNTYVQGGSEPLPFDVQLGVSKRLLHVPLRFSVLTHHLYKWDIRYDNPADAEYDPLTGQLIEERKLSAFGDKLMRHVVIGAELAPSKSFAFRLGYNYQRRKELTVASRLSTVGLSWGFGFRIKKFYFSYARSAYHLAGSPNVITLSTKIDDFLK</sequence>
<comment type="caution">
    <text evidence="1">The sequence shown here is derived from an EMBL/GenBank/DDBJ whole genome shotgun (WGS) entry which is preliminary data.</text>
</comment>
<reference evidence="1" key="1">
    <citation type="submission" date="2019-08" db="EMBL/GenBank/DDBJ databases">
        <authorList>
            <person name="Kucharzyk K."/>
            <person name="Murdoch R.W."/>
            <person name="Higgins S."/>
            <person name="Loffler F."/>
        </authorList>
    </citation>
    <scope>NUCLEOTIDE SEQUENCE</scope>
</reference>
<gene>
    <name evidence="1" type="ORF">SDC9_63408</name>
</gene>
<organism evidence="1">
    <name type="scientific">bioreactor metagenome</name>
    <dbReference type="NCBI Taxonomy" id="1076179"/>
    <lineage>
        <taxon>unclassified sequences</taxon>
        <taxon>metagenomes</taxon>
        <taxon>ecological metagenomes</taxon>
    </lineage>
</organism>
<evidence type="ECO:0008006" key="2">
    <source>
        <dbReference type="Google" id="ProtNLM"/>
    </source>
</evidence>
<evidence type="ECO:0000313" key="1">
    <source>
        <dbReference type="EMBL" id="MPM17025.1"/>
    </source>
</evidence>
<protein>
    <recommendedName>
        <fullName evidence="2">Type IX secretion system protein PorQ</fullName>
    </recommendedName>
</protein>
<accession>A0A644XLG2</accession>
<name>A0A644XLG2_9ZZZZ</name>